<reference evidence="1" key="1">
    <citation type="submission" date="2019-03" db="EMBL/GenBank/DDBJ databases">
        <title>Largest Complete Mitochondrial Genome of a Gymnosperm, Sitka Spruce (Picea sitchensis), Indicates Complex Physical Structure.</title>
        <authorList>
            <person name="Jackman S.D."/>
            <person name="Coombe L."/>
            <person name="Warren R."/>
            <person name="Kirk H."/>
            <person name="Trinh E."/>
            <person name="McLeod T."/>
            <person name="Pleasance S."/>
            <person name="Pandoh P."/>
            <person name="Zhao Y."/>
            <person name="Coope R."/>
            <person name="Bousquet J."/>
            <person name="Bohlmann J.C."/>
            <person name="Jones S.J.M."/>
            <person name="Birol I."/>
        </authorList>
    </citation>
    <scope>NUCLEOTIDE SEQUENCE</scope>
    <source>
        <strain evidence="1">Q903</strain>
    </source>
</reference>
<dbReference type="AlphaFoldDB" id="A0A6B9XVL9"/>
<name>A0A6B9XVL9_PICSI</name>
<geneLocation type="mitochondrion" evidence="1"/>
<dbReference type="EMBL" id="MK697699">
    <property type="protein sequence ID" value="QHR90252.1"/>
    <property type="molecule type" value="Genomic_DNA"/>
</dbReference>
<organism evidence="1">
    <name type="scientific">Picea sitchensis</name>
    <name type="common">Sitka spruce</name>
    <name type="synonym">Pinus sitchensis</name>
    <dbReference type="NCBI Taxonomy" id="3332"/>
    <lineage>
        <taxon>Eukaryota</taxon>
        <taxon>Viridiplantae</taxon>
        <taxon>Streptophyta</taxon>
        <taxon>Embryophyta</taxon>
        <taxon>Tracheophyta</taxon>
        <taxon>Spermatophyta</taxon>
        <taxon>Pinopsida</taxon>
        <taxon>Pinidae</taxon>
        <taxon>Conifers I</taxon>
        <taxon>Pinales</taxon>
        <taxon>Pinaceae</taxon>
        <taxon>Picea</taxon>
    </lineage>
</organism>
<protein>
    <submittedName>
        <fullName evidence="1">Uncharacterized protein</fullName>
    </submittedName>
</protein>
<evidence type="ECO:0000313" key="1">
    <source>
        <dbReference type="EMBL" id="QHR90252.1"/>
    </source>
</evidence>
<gene>
    <name evidence="1" type="primary">orf04298</name>
    <name evidence="1" type="ORF">Q903MT_gene4275</name>
</gene>
<accession>A0A6B9XVL9</accession>
<sequence length="41" mass="4706">MLSIMTPGLDPLLLTLPMVVINKYPLLLLDKLNQWIMGHRC</sequence>
<proteinExistence type="predicted"/>
<keyword evidence="1" id="KW-0496">Mitochondrion</keyword>